<dbReference type="OrthoDB" id="3230658at2759"/>
<feature type="transmembrane region" description="Helical" evidence="2">
    <location>
        <begin position="233"/>
        <end position="251"/>
    </location>
</feature>
<keyword evidence="2" id="KW-0472">Membrane</keyword>
<evidence type="ECO:0000256" key="1">
    <source>
        <dbReference type="SAM" id="MobiDB-lite"/>
    </source>
</evidence>
<dbReference type="EMBL" id="CCYA01000265">
    <property type="protein sequence ID" value="CEH17960.1"/>
    <property type="molecule type" value="Genomic_DNA"/>
</dbReference>
<keyword evidence="2" id="KW-0812">Transmembrane</keyword>
<name>A0A0P1BPJ3_9BASI</name>
<feature type="transmembrane region" description="Helical" evidence="2">
    <location>
        <begin position="133"/>
        <end position="158"/>
    </location>
</feature>
<dbReference type="STRING" id="401625.A0A0P1BPJ3"/>
<protein>
    <submittedName>
        <fullName evidence="3">Uncharacterized protein</fullName>
    </submittedName>
</protein>
<keyword evidence="4" id="KW-1185">Reference proteome</keyword>
<feature type="region of interest" description="Disordered" evidence="1">
    <location>
        <begin position="424"/>
        <end position="448"/>
    </location>
</feature>
<dbReference type="Proteomes" id="UP000054845">
    <property type="component" value="Unassembled WGS sequence"/>
</dbReference>
<sequence>MALISPTGHAIINTAWPEAYLPDSVAVLRQSSQLLYSAVLGAQVWEILTTLHLDYQMLFRKQVTLGTVAYMASRWAACAHSIGFVVFASARLPHHFCQHAIAAFSACYAIAGPSTALLLYLRAMALYRWNRKLAILLGTFWLAILATGIAAPFALSAIEIADTKRCMLRHADIFAKAPVIALFLHDTVVWLAVSARILFYDISNGQWGRQAFEKHRREGLTPIVAELFKQGTLYYGVVVFMNILCFCSLIVPHAHPVAKLMLAIPNLAVTASMGGRVHRQMVFATTRPLSWIAIDPRAKRVSSFGLRSPTSPRNAHVDEAVMELPERRNLASPRAPSPAIPRSPTVRIHDQSRPRLPAYPPSPREAMRAAPKMPSIVETSGVADDDMDRRGKRALNSQAEIERLGNPGETVALGLTGSRCEEGVGGLDNAKTSDSDTNGAIVPVRSER</sequence>
<evidence type="ECO:0000256" key="2">
    <source>
        <dbReference type="SAM" id="Phobius"/>
    </source>
</evidence>
<evidence type="ECO:0000313" key="4">
    <source>
        <dbReference type="Proteomes" id="UP000054845"/>
    </source>
</evidence>
<feature type="transmembrane region" description="Helical" evidence="2">
    <location>
        <begin position="65"/>
        <end position="88"/>
    </location>
</feature>
<evidence type="ECO:0000313" key="3">
    <source>
        <dbReference type="EMBL" id="CEH17960.1"/>
    </source>
</evidence>
<dbReference type="AlphaFoldDB" id="A0A0P1BPJ3"/>
<feature type="region of interest" description="Disordered" evidence="1">
    <location>
        <begin position="326"/>
        <end position="371"/>
    </location>
</feature>
<organism evidence="3 4">
    <name type="scientific">Ceraceosorus bombacis</name>
    <dbReference type="NCBI Taxonomy" id="401625"/>
    <lineage>
        <taxon>Eukaryota</taxon>
        <taxon>Fungi</taxon>
        <taxon>Dikarya</taxon>
        <taxon>Basidiomycota</taxon>
        <taxon>Ustilaginomycotina</taxon>
        <taxon>Exobasidiomycetes</taxon>
        <taxon>Ceraceosorales</taxon>
        <taxon>Ceraceosoraceae</taxon>
        <taxon>Ceraceosorus</taxon>
    </lineage>
</organism>
<feature type="transmembrane region" description="Helical" evidence="2">
    <location>
        <begin position="178"/>
        <end position="199"/>
    </location>
</feature>
<reference evidence="3 4" key="1">
    <citation type="submission" date="2014-09" db="EMBL/GenBank/DDBJ databases">
        <authorList>
            <person name="Magalhaes I.L.F."/>
            <person name="Oliveira U."/>
            <person name="Santos F.R."/>
            <person name="Vidigal T.H.D.A."/>
            <person name="Brescovit A.D."/>
            <person name="Santos A.J."/>
        </authorList>
    </citation>
    <scope>NUCLEOTIDE SEQUENCE [LARGE SCALE GENOMIC DNA]</scope>
</reference>
<accession>A0A0P1BPJ3</accession>
<keyword evidence="2" id="KW-1133">Transmembrane helix</keyword>
<feature type="transmembrane region" description="Helical" evidence="2">
    <location>
        <begin position="100"/>
        <end position="121"/>
    </location>
</feature>
<proteinExistence type="predicted"/>